<keyword evidence="3" id="KW-1185">Reference proteome</keyword>
<accession>A0ABU8KLY0</accession>
<feature type="domain" description="DUF6894" evidence="1">
    <location>
        <begin position="3"/>
        <end position="66"/>
    </location>
</feature>
<name>A0ABU8KLY0_9HYPH</name>
<dbReference type="InterPro" id="IPR054189">
    <property type="entry name" value="DUF6894"/>
</dbReference>
<dbReference type="EMBL" id="JAPYKO010000044">
    <property type="protein sequence ID" value="MEI9406724.1"/>
    <property type="molecule type" value="Genomic_DNA"/>
</dbReference>
<comment type="caution">
    <text evidence="2">The sequence shown here is derived from an EMBL/GenBank/DDBJ whole genome shotgun (WGS) entry which is preliminary data.</text>
</comment>
<dbReference type="Proteomes" id="UP001366503">
    <property type="component" value="Unassembled WGS sequence"/>
</dbReference>
<organism evidence="2 3">
    <name type="scientific">Mesorhizobium argentiipisi</name>
    <dbReference type="NCBI Taxonomy" id="3015175"/>
    <lineage>
        <taxon>Bacteria</taxon>
        <taxon>Pseudomonadati</taxon>
        <taxon>Pseudomonadota</taxon>
        <taxon>Alphaproteobacteria</taxon>
        <taxon>Hyphomicrobiales</taxon>
        <taxon>Phyllobacteriaceae</taxon>
        <taxon>Mesorhizobium</taxon>
    </lineage>
</organism>
<evidence type="ECO:0000313" key="2">
    <source>
        <dbReference type="EMBL" id="MEI9406724.1"/>
    </source>
</evidence>
<gene>
    <name evidence="2" type="ORF">O7A05_31880</name>
</gene>
<reference evidence="2 3" key="1">
    <citation type="submission" date="2022-12" db="EMBL/GenBank/DDBJ databases">
        <authorList>
            <person name="Muema E."/>
        </authorList>
    </citation>
    <scope>NUCLEOTIDE SEQUENCE [LARGE SCALE GENOMIC DNA]</scope>
    <source>
        <strain evidence="3">1330</strain>
    </source>
</reference>
<dbReference type="RefSeq" id="WP_337097299.1">
    <property type="nucleotide sequence ID" value="NZ_JAPYKO010000044.1"/>
</dbReference>
<evidence type="ECO:0000259" key="1">
    <source>
        <dbReference type="Pfam" id="PF21834"/>
    </source>
</evidence>
<evidence type="ECO:0000313" key="3">
    <source>
        <dbReference type="Proteomes" id="UP001366503"/>
    </source>
</evidence>
<protein>
    <recommendedName>
        <fullName evidence="1">DUF6894 domain-containing protein</fullName>
    </recommendedName>
</protein>
<sequence length="80" mass="9083">MSRFFFDLAHSGDVYHDAHGTDLASIHEVSDRAFEIVRRLVIGAKSRDVVCTVRDINGKELMQVRIEWTAERPEGPGKSR</sequence>
<proteinExistence type="predicted"/>
<dbReference type="Pfam" id="PF21834">
    <property type="entry name" value="DUF6894"/>
    <property type="match status" value="1"/>
</dbReference>